<feature type="domain" description="PAS" evidence="5">
    <location>
        <begin position="139"/>
        <end position="183"/>
    </location>
</feature>
<gene>
    <name evidence="6" type="ORF">FRZ54_16010</name>
</gene>
<dbReference type="RefSeq" id="WP_147032589.1">
    <property type="nucleotide sequence ID" value="NZ_CP042436.1"/>
</dbReference>
<feature type="modified residue" description="4-aspartylphosphate" evidence="3">
    <location>
        <position position="61"/>
    </location>
</feature>
<dbReference type="InterPro" id="IPR001789">
    <property type="entry name" value="Sig_transdc_resp-reg_receiver"/>
</dbReference>
<keyword evidence="3" id="KW-0597">Phosphoprotein</keyword>
<evidence type="ECO:0000256" key="1">
    <source>
        <dbReference type="ARBA" id="ARBA00000085"/>
    </source>
</evidence>
<accession>A0A5B8V0F4</accession>
<dbReference type="SUPFAM" id="SSF52172">
    <property type="entry name" value="CheY-like"/>
    <property type="match status" value="1"/>
</dbReference>
<dbReference type="PANTHER" id="PTHR45526">
    <property type="entry name" value="TRANSCRIPTIONAL REGULATORY PROTEIN DPIA"/>
    <property type="match status" value="1"/>
</dbReference>
<organism evidence="6 7">
    <name type="scientific">Mucilaginibacter ginsenosidivorans</name>
    <dbReference type="NCBI Taxonomy" id="398053"/>
    <lineage>
        <taxon>Bacteria</taxon>
        <taxon>Pseudomonadati</taxon>
        <taxon>Bacteroidota</taxon>
        <taxon>Sphingobacteriia</taxon>
        <taxon>Sphingobacteriales</taxon>
        <taxon>Sphingobacteriaceae</taxon>
        <taxon>Mucilaginibacter</taxon>
    </lineage>
</organism>
<dbReference type="Gene3D" id="3.30.450.20">
    <property type="entry name" value="PAS domain"/>
    <property type="match status" value="1"/>
</dbReference>
<proteinExistence type="predicted"/>
<dbReference type="Gene3D" id="3.40.50.2300">
    <property type="match status" value="1"/>
</dbReference>
<dbReference type="Proteomes" id="UP000321479">
    <property type="component" value="Chromosome"/>
</dbReference>
<dbReference type="GO" id="GO:0000155">
    <property type="term" value="F:phosphorelay sensor kinase activity"/>
    <property type="evidence" value="ECO:0007669"/>
    <property type="project" value="InterPro"/>
</dbReference>
<keyword evidence="7" id="KW-1185">Reference proteome</keyword>
<dbReference type="Gene3D" id="1.10.287.130">
    <property type="match status" value="1"/>
</dbReference>
<dbReference type="NCBIfam" id="TIGR00229">
    <property type="entry name" value="sensory_box"/>
    <property type="match status" value="1"/>
</dbReference>
<evidence type="ECO:0000313" key="6">
    <source>
        <dbReference type="EMBL" id="QEC64016.1"/>
    </source>
</evidence>
<dbReference type="InterPro" id="IPR003661">
    <property type="entry name" value="HisK_dim/P_dom"/>
</dbReference>
<dbReference type="CDD" id="cd00156">
    <property type="entry name" value="REC"/>
    <property type="match status" value="1"/>
</dbReference>
<evidence type="ECO:0000256" key="3">
    <source>
        <dbReference type="PROSITE-ProRule" id="PRU00169"/>
    </source>
</evidence>
<dbReference type="SUPFAM" id="SSF55785">
    <property type="entry name" value="PYP-like sensor domain (PAS domain)"/>
    <property type="match status" value="1"/>
</dbReference>
<dbReference type="InterPro" id="IPR000014">
    <property type="entry name" value="PAS"/>
</dbReference>
<dbReference type="GO" id="GO:0000156">
    <property type="term" value="F:phosphorelay response regulator activity"/>
    <property type="evidence" value="ECO:0007669"/>
    <property type="project" value="TreeGrafter"/>
</dbReference>
<dbReference type="SUPFAM" id="SSF47384">
    <property type="entry name" value="Homodimeric domain of signal transducing histidine kinase"/>
    <property type="match status" value="1"/>
</dbReference>
<sequence length="334" mass="38039">MLNKGNYHILIIEDNPGDFTLIEEFLLEQIEAPLIVQASTFKEAYEILFFKATLFDLILLDLSLPDCTGILLIKEVIAIATNAPVIVLTGYADLNFGVRSLSLGISDYLLKDELTSITLYRSIVYNLERKKTILELAESEKKYSQLFQLSPLPMFVFDLETSIFLDVNDAFIKNYGYTREEMLQMNLADIKLTETITGSIADAKRRNGVSGIAKHVKKNGEVIHVDLQSNFIRYKGRKAQITIAGDITERLSYINAIEQQNEKLREISWMQSHIVRAPLARIMGLVEVIRELKDNDEEKEMTLDFLMSSANELDEVIKKITDKIAVDDDFTLQK</sequence>
<dbReference type="CDD" id="cd00130">
    <property type="entry name" value="PAS"/>
    <property type="match status" value="1"/>
</dbReference>
<dbReference type="InterPro" id="IPR036097">
    <property type="entry name" value="HisK_dim/P_sf"/>
</dbReference>
<name>A0A5B8V0F4_9SPHI</name>
<evidence type="ECO:0000259" key="4">
    <source>
        <dbReference type="PROSITE" id="PS50110"/>
    </source>
</evidence>
<dbReference type="EMBL" id="CP042436">
    <property type="protein sequence ID" value="QEC64016.1"/>
    <property type="molecule type" value="Genomic_DNA"/>
</dbReference>
<dbReference type="SMART" id="SM00091">
    <property type="entry name" value="PAS"/>
    <property type="match status" value="1"/>
</dbReference>
<feature type="domain" description="Response regulatory" evidence="4">
    <location>
        <begin position="8"/>
        <end position="126"/>
    </location>
</feature>
<dbReference type="PANTHER" id="PTHR45526:SF1">
    <property type="entry name" value="TRANSCRIPTIONAL REGULATORY PROTEIN DCUR-RELATED"/>
    <property type="match status" value="1"/>
</dbReference>
<reference evidence="6 7" key="1">
    <citation type="journal article" date="2017" name="Curr. Microbiol.">
        <title>Mucilaginibacter ginsenosidivorans sp. nov., Isolated from Soil of Ginseng Field.</title>
        <authorList>
            <person name="Kim M.M."/>
            <person name="Siddiqi M.Z."/>
            <person name="Im W.T."/>
        </authorList>
    </citation>
    <scope>NUCLEOTIDE SEQUENCE [LARGE SCALE GENOMIC DNA]</scope>
    <source>
        <strain evidence="6 7">Gsoil 3017</strain>
    </source>
</reference>
<dbReference type="InterPro" id="IPR011006">
    <property type="entry name" value="CheY-like_superfamily"/>
</dbReference>
<protein>
    <recommendedName>
        <fullName evidence="2">histidine kinase</fullName>
        <ecNumber evidence="2">2.7.13.3</ecNumber>
    </recommendedName>
</protein>
<comment type="catalytic activity">
    <reaction evidence="1">
        <text>ATP + protein L-histidine = ADP + protein N-phospho-L-histidine.</text>
        <dbReference type="EC" id="2.7.13.3"/>
    </reaction>
</comment>
<dbReference type="InterPro" id="IPR035965">
    <property type="entry name" value="PAS-like_dom_sf"/>
</dbReference>
<dbReference type="Pfam" id="PF13426">
    <property type="entry name" value="PAS_9"/>
    <property type="match status" value="1"/>
</dbReference>
<dbReference type="PROSITE" id="PS50112">
    <property type="entry name" value="PAS"/>
    <property type="match status" value="1"/>
</dbReference>
<dbReference type="OrthoDB" id="6231665at2"/>
<dbReference type="EC" id="2.7.13.3" evidence="2"/>
<dbReference type="KEGG" id="mgin:FRZ54_16010"/>
<evidence type="ECO:0000256" key="2">
    <source>
        <dbReference type="ARBA" id="ARBA00012438"/>
    </source>
</evidence>
<dbReference type="SMART" id="SM00448">
    <property type="entry name" value="REC"/>
    <property type="match status" value="1"/>
</dbReference>
<dbReference type="AlphaFoldDB" id="A0A5B8V0F4"/>
<evidence type="ECO:0000259" key="5">
    <source>
        <dbReference type="PROSITE" id="PS50112"/>
    </source>
</evidence>
<dbReference type="PROSITE" id="PS50110">
    <property type="entry name" value="RESPONSE_REGULATORY"/>
    <property type="match status" value="1"/>
</dbReference>
<dbReference type="Pfam" id="PF00072">
    <property type="entry name" value="Response_reg"/>
    <property type="match status" value="1"/>
</dbReference>
<evidence type="ECO:0000313" key="7">
    <source>
        <dbReference type="Proteomes" id="UP000321479"/>
    </source>
</evidence>
<dbReference type="CDD" id="cd00082">
    <property type="entry name" value="HisKA"/>
    <property type="match status" value="1"/>
</dbReference>
<dbReference type="InterPro" id="IPR051271">
    <property type="entry name" value="2C-system_Tx_regulators"/>
</dbReference>